<evidence type="ECO:0000256" key="2">
    <source>
        <dbReference type="ARBA" id="ARBA00023002"/>
    </source>
</evidence>
<dbReference type="AlphaFoldDB" id="A0A8J3CHH8"/>
<sequence length="176" mass="18297">MLVNNAGGGGPTAPLEEISPDEWRDTVASNLESQFLCIRRAIPMLRSAGGGSIINISSTVGRDGCPNRSPYTAAKAGVIGLTKTAAMELGPDNIRVNVVQPGPVEGPRGRWAMAARAKAFGETVEQAMEQVLQMVSLRRLVTADDIAAAVTFLAGPAAQNITGQTIAVDAGLHGMM</sequence>
<dbReference type="PRINTS" id="PR00081">
    <property type="entry name" value="GDHRDH"/>
</dbReference>
<dbReference type="PRINTS" id="PR00080">
    <property type="entry name" value="SDRFAMILY"/>
</dbReference>
<dbReference type="InterPro" id="IPR036291">
    <property type="entry name" value="NAD(P)-bd_dom_sf"/>
</dbReference>
<dbReference type="InterPro" id="IPR002347">
    <property type="entry name" value="SDR_fam"/>
</dbReference>
<comment type="caution">
    <text evidence="3">The sequence shown here is derived from an EMBL/GenBank/DDBJ whole genome shotgun (WGS) entry which is preliminary data.</text>
</comment>
<keyword evidence="4" id="KW-1185">Reference proteome</keyword>
<dbReference type="PANTHER" id="PTHR24321">
    <property type="entry name" value="DEHYDROGENASES, SHORT CHAIN"/>
    <property type="match status" value="1"/>
</dbReference>
<evidence type="ECO:0000313" key="3">
    <source>
        <dbReference type="EMBL" id="GGM62218.1"/>
    </source>
</evidence>
<organism evidence="3 4">
    <name type="scientific">Longimycelium tulufanense</name>
    <dbReference type="NCBI Taxonomy" id="907463"/>
    <lineage>
        <taxon>Bacteria</taxon>
        <taxon>Bacillati</taxon>
        <taxon>Actinomycetota</taxon>
        <taxon>Actinomycetes</taxon>
        <taxon>Pseudonocardiales</taxon>
        <taxon>Pseudonocardiaceae</taxon>
        <taxon>Longimycelium</taxon>
    </lineage>
</organism>
<accession>A0A8J3CHH8</accession>
<evidence type="ECO:0000313" key="4">
    <source>
        <dbReference type="Proteomes" id="UP000637578"/>
    </source>
</evidence>
<dbReference type="Pfam" id="PF13561">
    <property type="entry name" value="adh_short_C2"/>
    <property type="match status" value="1"/>
</dbReference>
<dbReference type="Gene3D" id="3.40.50.720">
    <property type="entry name" value="NAD(P)-binding Rossmann-like Domain"/>
    <property type="match status" value="1"/>
</dbReference>
<protein>
    <submittedName>
        <fullName evidence="3">Uncharacterized protein</fullName>
    </submittedName>
</protein>
<keyword evidence="2" id="KW-0560">Oxidoreductase</keyword>
<gene>
    <name evidence="3" type="ORF">GCM10012275_36240</name>
</gene>
<dbReference type="SUPFAM" id="SSF51735">
    <property type="entry name" value="NAD(P)-binding Rossmann-fold domains"/>
    <property type="match status" value="1"/>
</dbReference>
<dbReference type="PROSITE" id="PS00061">
    <property type="entry name" value="ADH_SHORT"/>
    <property type="match status" value="1"/>
</dbReference>
<name>A0A8J3CHH8_9PSEU</name>
<dbReference type="EMBL" id="BMMK01000016">
    <property type="protein sequence ID" value="GGM62218.1"/>
    <property type="molecule type" value="Genomic_DNA"/>
</dbReference>
<comment type="similarity">
    <text evidence="1">Belongs to the short-chain dehydrogenases/reductases (SDR) family.</text>
</comment>
<dbReference type="InterPro" id="IPR020904">
    <property type="entry name" value="Sc_DH/Rdtase_CS"/>
</dbReference>
<proteinExistence type="inferred from homology"/>
<dbReference type="GO" id="GO:0016491">
    <property type="term" value="F:oxidoreductase activity"/>
    <property type="evidence" value="ECO:0007669"/>
    <property type="project" value="UniProtKB-KW"/>
</dbReference>
<reference evidence="3" key="2">
    <citation type="submission" date="2020-09" db="EMBL/GenBank/DDBJ databases">
        <authorList>
            <person name="Sun Q."/>
            <person name="Zhou Y."/>
        </authorList>
    </citation>
    <scope>NUCLEOTIDE SEQUENCE</scope>
    <source>
        <strain evidence="3">CGMCC 4.5737</strain>
    </source>
</reference>
<dbReference type="CDD" id="cd05233">
    <property type="entry name" value="SDR_c"/>
    <property type="match status" value="1"/>
</dbReference>
<dbReference type="PANTHER" id="PTHR24321:SF8">
    <property type="entry name" value="ESTRADIOL 17-BETA-DEHYDROGENASE 8-RELATED"/>
    <property type="match status" value="1"/>
</dbReference>
<evidence type="ECO:0000256" key="1">
    <source>
        <dbReference type="ARBA" id="ARBA00006484"/>
    </source>
</evidence>
<dbReference type="Proteomes" id="UP000637578">
    <property type="component" value="Unassembled WGS sequence"/>
</dbReference>
<reference evidence="3" key="1">
    <citation type="journal article" date="2014" name="Int. J. Syst. Evol. Microbiol.">
        <title>Complete genome sequence of Corynebacterium casei LMG S-19264T (=DSM 44701T), isolated from a smear-ripened cheese.</title>
        <authorList>
            <consortium name="US DOE Joint Genome Institute (JGI-PGF)"/>
            <person name="Walter F."/>
            <person name="Albersmeier A."/>
            <person name="Kalinowski J."/>
            <person name="Ruckert C."/>
        </authorList>
    </citation>
    <scope>NUCLEOTIDE SEQUENCE</scope>
    <source>
        <strain evidence="3">CGMCC 4.5737</strain>
    </source>
</reference>